<comment type="caution">
    <text evidence="3">The sequence shown here is derived from an EMBL/GenBank/DDBJ whole genome shotgun (WGS) entry which is preliminary data.</text>
</comment>
<feature type="domain" description="N-acetyltransferase" evidence="2">
    <location>
        <begin position="204"/>
        <end position="358"/>
    </location>
</feature>
<gene>
    <name evidence="3" type="ORF">ABZ921_06705</name>
</gene>
<feature type="region of interest" description="Disordered" evidence="1">
    <location>
        <begin position="339"/>
        <end position="358"/>
    </location>
</feature>
<accession>A0ABV3BH17</accession>
<dbReference type="EC" id="2.3.1.-" evidence="3"/>
<dbReference type="PANTHER" id="PTHR43441">
    <property type="entry name" value="RIBOSOMAL-PROTEIN-SERINE ACETYLTRANSFERASE"/>
    <property type="match status" value="1"/>
</dbReference>
<dbReference type="Proteomes" id="UP001551176">
    <property type="component" value="Unassembled WGS sequence"/>
</dbReference>
<name>A0ABV3BH17_9ACTN</name>
<dbReference type="InterPro" id="IPR051908">
    <property type="entry name" value="Ribosomal_N-acetyltransferase"/>
</dbReference>
<dbReference type="InterPro" id="IPR016181">
    <property type="entry name" value="Acyl_CoA_acyltransferase"/>
</dbReference>
<dbReference type="Gene3D" id="3.40.630.30">
    <property type="match status" value="1"/>
</dbReference>
<dbReference type="SUPFAM" id="SSF109854">
    <property type="entry name" value="DinB/YfiT-like putative metalloenzymes"/>
    <property type="match status" value="1"/>
</dbReference>
<dbReference type="PROSITE" id="PS51186">
    <property type="entry name" value="GNAT"/>
    <property type="match status" value="1"/>
</dbReference>
<evidence type="ECO:0000259" key="2">
    <source>
        <dbReference type="PROSITE" id="PS51186"/>
    </source>
</evidence>
<keyword evidence="3" id="KW-0012">Acyltransferase</keyword>
<dbReference type="InterPro" id="IPR000182">
    <property type="entry name" value="GNAT_dom"/>
</dbReference>
<protein>
    <submittedName>
        <fullName evidence="3">GNAT family N-acetyltransferase</fullName>
        <ecNumber evidence="3">2.3.1.-</ecNumber>
    </submittedName>
</protein>
<dbReference type="SUPFAM" id="SSF55729">
    <property type="entry name" value="Acyl-CoA N-acyltransferases (Nat)"/>
    <property type="match status" value="1"/>
</dbReference>
<reference evidence="3 4" key="1">
    <citation type="submission" date="2024-06" db="EMBL/GenBank/DDBJ databases">
        <title>The Natural Products Discovery Center: Release of the First 8490 Sequenced Strains for Exploring Actinobacteria Biosynthetic Diversity.</title>
        <authorList>
            <person name="Kalkreuter E."/>
            <person name="Kautsar S.A."/>
            <person name="Yang D."/>
            <person name="Bader C.D."/>
            <person name="Teijaro C.N."/>
            <person name="Fluegel L."/>
            <person name="Davis C.M."/>
            <person name="Simpson J.R."/>
            <person name="Lauterbach L."/>
            <person name="Steele A.D."/>
            <person name="Gui C."/>
            <person name="Meng S."/>
            <person name="Li G."/>
            <person name="Viehrig K."/>
            <person name="Ye F."/>
            <person name="Su P."/>
            <person name="Kiefer A.F."/>
            <person name="Nichols A."/>
            <person name="Cepeda A.J."/>
            <person name="Yan W."/>
            <person name="Fan B."/>
            <person name="Jiang Y."/>
            <person name="Adhikari A."/>
            <person name="Zheng C.-J."/>
            <person name="Schuster L."/>
            <person name="Cowan T.M."/>
            <person name="Smanski M.J."/>
            <person name="Chevrette M.G."/>
            <person name="De Carvalho L.P.S."/>
            <person name="Shen B."/>
        </authorList>
    </citation>
    <scope>NUCLEOTIDE SEQUENCE [LARGE SCALE GENOMIC DNA]</scope>
    <source>
        <strain evidence="3 4">NPDC046838</strain>
    </source>
</reference>
<proteinExistence type="predicted"/>
<evidence type="ECO:0000313" key="3">
    <source>
        <dbReference type="EMBL" id="MEU6820303.1"/>
    </source>
</evidence>
<dbReference type="InterPro" id="IPR034660">
    <property type="entry name" value="DinB/YfiT-like"/>
</dbReference>
<dbReference type="Pfam" id="PF13302">
    <property type="entry name" value="Acetyltransf_3"/>
    <property type="match status" value="1"/>
</dbReference>
<dbReference type="PANTHER" id="PTHR43441:SF6">
    <property type="entry name" value="N-ACETYLTRANSFERASE DOMAIN-CONTAINING PROTEIN"/>
    <property type="match status" value="1"/>
</dbReference>
<dbReference type="RefSeq" id="WP_359345676.1">
    <property type="nucleotide sequence ID" value="NZ_JBEYXV010000003.1"/>
</dbReference>
<keyword evidence="3" id="KW-0808">Transferase</keyword>
<sequence length="358" mass="36951">MIHMGGDQIDEAVAYAAGVLRTGADRDWSVEAGGLDWSCLKTAEHIAGVLTAYAGQLTGRATDGWLPIDSVFDEGTGPEGAIHAIEASGGILSAVVRTTPPGVRAYHSYPSGGANASGFAAMGVTEVLLHSYDIASALGVDAEPPAPLCEAVLAHLFPHVPPTPAGGTPWTTLLWATGRGDLPGRARPTRWRWHNSHALPAGDLSLREVTPAAAADLAEGGTGGLTWLGGAPFGGTRAAAGMVFKAYVAGVHRPGWGLYALVRTADELAVGGMGFHGAPDDNGGVEVGYDLVEAARGRGYAVTALRALSAWALTHPEVQSLLALTTPENTASQKVATGAGYTRLPDRTPHHAYGLHRK</sequence>
<keyword evidence="4" id="KW-1185">Reference proteome</keyword>
<organism evidence="3 4">
    <name type="scientific">Streptomyces atriruber</name>
    <dbReference type="NCBI Taxonomy" id="545121"/>
    <lineage>
        <taxon>Bacteria</taxon>
        <taxon>Bacillati</taxon>
        <taxon>Actinomycetota</taxon>
        <taxon>Actinomycetes</taxon>
        <taxon>Kitasatosporales</taxon>
        <taxon>Streptomycetaceae</taxon>
        <taxon>Streptomyces</taxon>
    </lineage>
</organism>
<evidence type="ECO:0000256" key="1">
    <source>
        <dbReference type="SAM" id="MobiDB-lite"/>
    </source>
</evidence>
<dbReference type="GO" id="GO:0016746">
    <property type="term" value="F:acyltransferase activity"/>
    <property type="evidence" value="ECO:0007669"/>
    <property type="project" value="UniProtKB-KW"/>
</dbReference>
<evidence type="ECO:0000313" key="4">
    <source>
        <dbReference type="Proteomes" id="UP001551176"/>
    </source>
</evidence>
<dbReference type="EMBL" id="JBEYXV010000003">
    <property type="protein sequence ID" value="MEU6820303.1"/>
    <property type="molecule type" value="Genomic_DNA"/>
</dbReference>